<feature type="compositionally biased region" description="Basic and acidic residues" evidence="1">
    <location>
        <begin position="11"/>
        <end position="20"/>
    </location>
</feature>
<dbReference type="Gramene" id="PVH35443">
    <property type="protein sequence ID" value="PVH35443"/>
    <property type="gene ID" value="PAHAL_7G186400"/>
</dbReference>
<dbReference type="AlphaFoldDB" id="A0A2T8ICN6"/>
<feature type="region of interest" description="Disordered" evidence="1">
    <location>
        <begin position="148"/>
        <end position="174"/>
    </location>
</feature>
<feature type="compositionally biased region" description="Basic residues" evidence="1">
    <location>
        <begin position="56"/>
        <end position="68"/>
    </location>
</feature>
<organism evidence="2">
    <name type="scientific">Panicum hallii</name>
    <dbReference type="NCBI Taxonomy" id="206008"/>
    <lineage>
        <taxon>Eukaryota</taxon>
        <taxon>Viridiplantae</taxon>
        <taxon>Streptophyta</taxon>
        <taxon>Embryophyta</taxon>
        <taxon>Tracheophyta</taxon>
        <taxon>Spermatophyta</taxon>
        <taxon>Magnoliopsida</taxon>
        <taxon>Liliopsida</taxon>
        <taxon>Poales</taxon>
        <taxon>Poaceae</taxon>
        <taxon>PACMAD clade</taxon>
        <taxon>Panicoideae</taxon>
        <taxon>Panicodae</taxon>
        <taxon>Paniceae</taxon>
        <taxon>Panicinae</taxon>
        <taxon>Panicum</taxon>
        <taxon>Panicum sect. Panicum</taxon>
    </lineage>
</organism>
<protein>
    <submittedName>
        <fullName evidence="2">Uncharacterized protein</fullName>
    </submittedName>
</protein>
<sequence>MQGSRISAGCHEQHAHQVRKEKQRRSRAHNQREKYEKSQLQKRDPVRRCQSSGGERRRRGERRARTRKKAADSGRGSQEQPKKSHSKKSEEQRTTREFSALTFLHTRSPGRAREGASIPPADPRSEQTRRMVRSSELCGGGRLDFWLGELGADGEGGGRRRRREARKRGRNGGC</sequence>
<dbReference type="EMBL" id="CM008052">
    <property type="protein sequence ID" value="PVH35443.1"/>
    <property type="molecule type" value="Genomic_DNA"/>
</dbReference>
<feature type="compositionally biased region" description="Basic and acidic residues" evidence="1">
    <location>
        <begin position="87"/>
        <end position="96"/>
    </location>
</feature>
<feature type="compositionally biased region" description="Basic and acidic residues" evidence="1">
    <location>
        <begin position="30"/>
        <end position="47"/>
    </location>
</feature>
<name>A0A2T8ICN6_9POAL</name>
<accession>A0A2T8ICN6</accession>
<feature type="compositionally biased region" description="Basic residues" evidence="1">
    <location>
        <begin position="159"/>
        <end position="174"/>
    </location>
</feature>
<dbReference type="Proteomes" id="UP000243499">
    <property type="component" value="Chromosome 7"/>
</dbReference>
<reference evidence="2" key="1">
    <citation type="submission" date="2018-04" db="EMBL/GenBank/DDBJ databases">
        <title>WGS assembly of Panicum hallii.</title>
        <authorList>
            <person name="Lovell J."/>
            <person name="Jenkins J."/>
            <person name="Lowry D."/>
            <person name="Mamidi S."/>
            <person name="Sreedasyam A."/>
            <person name="Weng X."/>
            <person name="Barry K."/>
            <person name="Bonette J."/>
            <person name="Campitelli B."/>
            <person name="Daum C."/>
            <person name="Gordon S."/>
            <person name="Gould B."/>
            <person name="Lipzen A."/>
            <person name="Macqueen A."/>
            <person name="Palacio-Mejia J."/>
            <person name="Plott C."/>
            <person name="Shakirov E."/>
            <person name="Shu S."/>
            <person name="Yoshinaga Y."/>
            <person name="Zane M."/>
            <person name="Rokhsar D."/>
            <person name="Grimwood J."/>
            <person name="Schmutz J."/>
            <person name="Juenger T."/>
        </authorList>
    </citation>
    <scope>NUCLEOTIDE SEQUENCE [LARGE SCALE GENOMIC DNA]</scope>
    <source>
        <strain evidence="2">FIL2</strain>
    </source>
</reference>
<feature type="region of interest" description="Disordered" evidence="1">
    <location>
        <begin position="1"/>
        <end position="131"/>
    </location>
</feature>
<evidence type="ECO:0000256" key="1">
    <source>
        <dbReference type="SAM" id="MobiDB-lite"/>
    </source>
</evidence>
<gene>
    <name evidence="2" type="ORF">PAHAL_7G186400</name>
</gene>
<evidence type="ECO:0000313" key="2">
    <source>
        <dbReference type="EMBL" id="PVH35443.1"/>
    </source>
</evidence>
<proteinExistence type="predicted"/>